<keyword evidence="2" id="KW-1185">Reference proteome</keyword>
<sequence length="109" mass="12214">MLDTKYRRQLRNDNLDNDFLALAGFHAKTVQNAEDPSQSPDDNDTDRALAHAIEEERSARAAIIRFEPSSRVEAQTKLLYLVFFLASTKASLDSSEMTAVMASISHLQN</sequence>
<comment type="caution">
    <text evidence="1">The sequence shown here is derived from an EMBL/GenBank/DDBJ whole genome shotgun (WGS) entry which is preliminary data.</text>
</comment>
<evidence type="ECO:0000313" key="2">
    <source>
        <dbReference type="Proteomes" id="UP000248925"/>
    </source>
</evidence>
<organism evidence="1 2">
    <name type="scientific">Rhizobium tubonense</name>
    <dbReference type="NCBI Taxonomy" id="484088"/>
    <lineage>
        <taxon>Bacteria</taxon>
        <taxon>Pseudomonadati</taxon>
        <taxon>Pseudomonadota</taxon>
        <taxon>Alphaproteobacteria</taxon>
        <taxon>Hyphomicrobiales</taxon>
        <taxon>Rhizobiaceae</taxon>
        <taxon>Rhizobium/Agrobacterium group</taxon>
        <taxon>Rhizobium</taxon>
    </lineage>
</organism>
<name>A0A2W4D0A3_9HYPH</name>
<dbReference type="RefSeq" id="WP_111159332.1">
    <property type="nucleotide sequence ID" value="NZ_PCDP01000013.1"/>
</dbReference>
<accession>A0A2W4D0A3</accession>
<protein>
    <submittedName>
        <fullName evidence="1">Uncharacterized protein</fullName>
    </submittedName>
</protein>
<reference evidence="1 2" key="1">
    <citation type="journal article" date="2018" name="Sci. Rep.">
        <title>Rhizobium tumorigenes sp. nov., a novel plant tumorigenic bacterium isolated from cane gall tumors on thornless blackberry.</title>
        <authorList>
            <person name="Kuzmanovi N."/>
            <person name="Smalla K."/>
            <person name="Gronow S."/>
            <person name="PuBawska J."/>
        </authorList>
    </citation>
    <scope>NUCLEOTIDE SEQUENCE [LARGE SCALE GENOMIC DNA]</scope>
    <source>
        <strain evidence="1 2">CCBAU 85046</strain>
    </source>
</reference>
<dbReference type="OrthoDB" id="9879351at2"/>
<proteinExistence type="predicted"/>
<gene>
    <name evidence="1" type="ORF">CPY51_05915</name>
</gene>
<dbReference type="AlphaFoldDB" id="A0A2W4D0A3"/>
<dbReference type="Proteomes" id="UP000248925">
    <property type="component" value="Unassembled WGS sequence"/>
</dbReference>
<dbReference type="EMBL" id="PCDP01000013">
    <property type="protein sequence ID" value="PZM15705.1"/>
    <property type="molecule type" value="Genomic_DNA"/>
</dbReference>
<evidence type="ECO:0000313" key="1">
    <source>
        <dbReference type="EMBL" id="PZM15705.1"/>
    </source>
</evidence>